<keyword evidence="6 8" id="KW-0406">Ion transport</keyword>
<name>A0A8E2AP78_9APHY</name>
<keyword evidence="5 8" id="KW-1133">Transmembrane helix</keyword>
<keyword evidence="7 8" id="KW-0472">Membrane</keyword>
<feature type="transmembrane region" description="Helical" evidence="8">
    <location>
        <begin position="104"/>
        <end position="125"/>
    </location>
</feature>
<dbReference type="OrthoDB" id="448280at2759"/>
<evidence type="ECO:0000256" key="4">
    <source>
        <dbReference type="ARBA" id="ARBA00022692"/>
    </source>
</evidence>
<dbReference type="Pfam" id="PF02535">
    <property type="entry name" value="Zip"/>
    <property type="match status" value="1"/>
</dbReference>
<feature type="transmembrane region" description="Helical" evidence="8">
    <location>
        <begin position="239"/>
        <end position="259"/>
    </location>
</feature>
<accession>A0A8E2AP78</accession>
<evidence type="ECO:0000313" key="9">
    <source>
        <dbReference type="EMBL" id="OCH87818.1"/>
    </source>
</evidence>
<comment type="subcellular location">
    <subcellularLocation>
        <location evidence="1 8">Membrane</location>
        <topology evidence="1 8">Multi-pass membrane protein</topology>
    </subcellularLocation>
</comment>
<sequence>MRHARLHRRDDTTDCSPGGGSDAFFGLRVASVFIILATSMTGALFPVLTRRSKIIAPHIPKSVYQTAKYFGSGVIIATAFIHLLDPATQELTSPCLGSAWEEYPYALAIALCSIFTIFILELVAFRWGTAKLAKLGITHDAHGHGVGGHAAHGPENQNEKIVDSAGVAVDNPAAQIIGVAILEFGVLLHSVLIGLTLAVDAEFKILFIVIVFHQMFEGLGVGSRLAYLKLPYDYRHAPVIGALLYGITTPIGIAAGLGVRTTYNPNTATASVVSGVLDAFSAGILIYTGLVELLAHEFLFNKEMQNAPNKTLAFAIGCMLAGAGIMALLGKWA</sequence>
<evidence type="ECO:0000256" key="8">
    <source>
        <dbReference type="RuleBase" id="RU362088"/>
    </source>
</evidence>
<evidence type="ECO:0000256" key="7">
    <source>
        <dbReference type="ARBA" id="ARBA00023136"/>
    </source>
</evidence>
<dbReference type="AlphaFoldDB" id="A0A8E2AP78"/>
<evidence type="ECO:0000256" key="1">
    <source>
        <dbReference type="ARBA" id="ARBA00004141"/>
    </source>
</evidence>
<evidence type="ECO:0000256" key="6">
    <source>
        <dbReference type="ARBA" id="ARBA00023065"/>
    </source>
</evidence>
<dbReference type="EMBL" id="KV722472">
    <property type="protein sequence ID" value="OCH87818.1"/>
    <property type="molecule type" value="Genomic_DNA"/>
</dbReference>
<dbReference type="PANTHER" id="PTHR11040:SF32">
    <property type="entry name" value="ZINC-REGULATED TRANSPORTER 1"/>
    <property type="match status" value="1"/>
</dbReference>
<feature type="transmembrane region" description="Helical" evidence="8">
    <location>
        <begin position="312"/>
        <end position="330"/>
    </location>
</feature>
<dbReference type="GO" id="GO:0005886">
    <property type="term" value="C:plasma membrane"/>
    <property type="evidence" value="ECO:0007669"/>
    <property type="project" value="TreeGrafter"/>
</dbReference>
<evidence type="ECO:0000256" key="2">
    <source>
        <dbReference type="ARBA" id="ARBA00006939"/>
    </source>
</evidence>
<feature type="transmembrane region" description="Helical" evidence="8">
    <location>
        <begin position="205"/>
        <end position="227"/>
    </location>
</feature>
<dbReference type="InterPro" id="IPR004698">
    <property type="entry name" value="Zn/Fe_permease_fun/pln"/>
</dbReference>
<dbReference type="Proteomes" id="UP000250043">
    <property type="component" value="Unassembled WGS sequence"/>
</dbReference>
<dbReference type="NCBIfam" id="TIGR00820">
    <property type="entry name" value="zip"/>
    <property type="match status" value="1"/>
</dbReference>
<keyword evidence="10" id="KW-1185">Reference proteome</keyword>
<evidence type="ECO:0000313" key="10">
    <source>
        <dbReference type="Proteomes" id="UP000250043"/>
    </source>
</evidence>
<organism evidence="9 10">
    <name type="scientific">Obba rivulosa</name>
    <dbReference type="NCBI Taxonomy" id="1052685"/>
    <lineage>
        <taxon>Eukaryota</taxon>
        <taxon>Fungi</taxon>
        <taxon>Dikarya</taxon>
        <taxon>Basidiomycota</taxon>
        <taxon>Agaricomycotina</taxon>
        <taxon>Agaricomycetes</taxon>
        <taxon>Polyporales</taxon>
        <taxon>Gelatoporiaceae</taxon>
        <taxon>Obba</taxon>
    </lineage>
</organism>
<feature type="transmembrane region" description="Helical" evidence="8">
    <location>
        <begin position="25"/>
        <end position="45"/>
    </location>
</feature>
<dbReference type="GO" id="GO:0005385">
    <property type="term" value="F:zinc ion transmembrane transporter activity"/>
    <property type="evidence" value="ECO:0007669"/>
    <property type="project" value="InterPro"/>
</dbReference>
<proteinExistence type="inferred from homology"/>
<dbReference type="InterPro" id="IPR003689">
    <property type="entry name" value="ZIP"/>
</dbReference>
<evidence type="ECO:0000256" key="3">
    <source>
        <dbReference type="ARBA" id="ARBA00022448"/>
    </source>
</evidence>
<gene>
    <name evidence="9" type="ORF">OBBRIDRAFT_735581</name>
</gene>
<evidence type="ECO:0000256" key="5">
    <source>
        <dbReference type="ARBA" id="ARBA00022989"/>
    </source>
</evidence>
<keyword evidence="3 8" id="KW-0813">Transport</keyword>
<reference evidence="9 10" key="1">
    <citation type="submission" date="2016-07" db="EMBL/GenBank/DDBJ databases">
        <title>Draft genome of the white-rot fungus Obba rivulosa 3A-2.</title>
        <authorList>
            <consortium name="DOE Joint Genome Institute"/>
            <person name="Miettinen O."/>
            <person name="Riley R."/>
            <person name="Acob R."/>
            <person name="Barry K."/>
            <person name="Cullen D."/>
            <person name="De Vries R."/>
            <person name="Hainaut M."/>
            <person name="Hatakka A."/>
            <person name="Henrissat B."/>
            <person name="Hilden K."/>
            <person name="Kuo R."/>
            <person name="Labutti K."/>
            <person name="Lipzen A."/>
            <person name="Makela M.R."/>
            <person name="Sandor L."/>
            <person name="Spatafora J.W."/>
            <person name="Grigoriev I.V."/>
            <person name="Hibbett D.S."/>
        </authorList>
    </citation>
    <scope>NUCLEOTIDE SEQUENCE [LARGE SCALE GENOMIC DNA]</scope>
    <source>
        <strain evidence="9 10">3A-2</strain>
    </source>
</reference>
<feature type="transmembrane region" description="Helical" evidence="8">
    <location>
        <begin position="279"/>
        <end position="300"/>
    </location>
</feature>
<comment type="similarity">
    <text evidence="2 8">Belongs to the ZIP transporter (TC 2.A.5) family.</text>
</comment>
<keyword evidence="4 8" id="KW-0812">Transmembrane</keyword>
<dbReference type="PANTHER" id="PTHR11040">
    <property type="entry name" value="ZINC/IRON TRANSPORTER"/>
    <property type="match status" value="1"/>
</dbReference>
<feature type="transmembrane region" description="Helical" evidence="8">
    <location>
        <begin position="66"/>
        <end position="84"/>
    </location>
</feature>
<feature type="transmembrane region" description="Helical" evidence="8">
    <location>
        <begin position="176"/>
        <end position="199"/>
    </location>
</feature>
<protein>
    <submittedName>
        <fullName evidence="9">ZIP-like iron-zinc transporter</fullName>
    </submittedName>
</protein>